<keyword evidence="11 13" id="KW-0446">Lipid-binding</keyword>
<dbReference type="GO" id="GO:0031418">
    <property type="term" value="F:L-ascorbic acid binding"/>
    <property type="evidence" value="ECO:0007669"/>
    <property type="project" value="InterPro"/>
</dbReference>
<evidence type="ECO:0000256" key="10">
    <source>
        <dbReference type="ARBA" id="ARBA00023004"/>
    </source>
</evidence>
<dbReference type="FunFam" id="2.60.120.620:FF:000020">
    <property type="entry name" value="Unplaced genomic scaffold supercont2.4, whole genome shotgun sequence"/>
    <property type="match status" value="1"/>
</dbReference>
<evidence type="ECO:0000256" key="4">
    <source>
        <dbReference type="ARBA" id="ARBA00010766"/>
    </source>
</evidence>
<dbReference type="GO" id="GO:0008289">
    <property type="term" value="F:lipid binding"/>
    <property type="evidence" value="ECO:0007669"/>
    <property type="project" value="UniProtKB-UniRule"/>
</dbReference>
<evidence type="ECO:0000256" key="11">
    <source>
        <dbReference type="ARBA" id="ARBA00023121"/>
    </source>
</evidence>
<dbReference type="GO" id="GO:0016705">
    <property type="term" value="F:oxidoreductase activity, acting on paired donors, with incorporation or reduction of molecular oxygen"/>
    <property type="evidence" value="ECO:0007669"/>
    <property type="project" value="InterPro"/>
</dbReference>
<dbReference type="EMBL" id="LFZO01000091">
    <property type="protein sequence ID" value="KXT14183.1"/>
    <property type="molecule type" value="Genomic_DNA"/>
</dbReference>
<evidence type="ECO:0000256" key="8">
    <source>
        <dbReference type="ARBA" id="ARBA00022964"/>
    </source>
</evidence>
<comment type="function">
    <text evidence="13">Membrane-associated protein that warps the membrane surface to access and bind aromatic isoprenes with high specificity, including ubiquinone (CoQ) isoprene intermediates and presents them directly to Coq7, therefore facilitating the Coq7-mediated hydroxylase step. Participates in the biosynthesis of coenzyme Q, also named ubiquinone, an essential lipid-soluble electron transporter for aerobic cellular respiration.</text>
</comment>
<dbReference type="EMBL" id="LFZO01000091">
    <property type="protein sequence ID" value="KXT14182.1"/>
    <property type="molecule type" value="Genomic_DNA"/>
</dbReference>
<keyword evidence="5 13" id="KW-0831">Ubiquinone biosynthesis</keyword>
<dbReference type="Pfam" id="PF13640">
    <property type="entry name" value="2OG-FeII_Oxy_3"/>
    <property type="match status" value="1"/>
</dbReference>
<dbReference type="PANTHER" id="PTHR21427">
    <property type="entry name" value="UBIQUINONE BIOSYNTHESIS PROTEIN COQ9, MITOCHONDRIAL"/>
    <property type="match status" value="1"/>
</dbReference>
<comment type="cofactor">
    <cofactor evidence="1">
        <name>L-ascorbate</name>
        <dbReference type="ChEBI" id="CHEBI:38290"/>
    </cofactor>
</comment>
<dbReference type="InterPro" id="IPR013718">
    <property type="entry name" value="COQ9_C"/>
</dbReference>
<feature type="domain" description="Fe2OG dioxygenase" evidence="14">
    <location>
        <begin position="570"/>
        <end position="693"/>
    </location>
</feature>
<keyword evidence="9" id="KW-0560">Oxidoreductase</keyword>
<evidence type="ECO:0000256" key="13">
    <source>
        <dbReference type="RuleBase" id="RU366063"/>
    </source>
</evidence>
<dbReference type="Gene3D" id="2.60.120.620">
    <property type="entry name" value="q2cbj1_9rhob like domain"/>
    <property type="match status" value="1"/>
</dbReference>
<proteinExistence type="inferred from homology"/>
<dbReference type="FunFam" id="1.10.357.10:FF:000004">
    <property type="entry name" value="Ubiquinone biosynthesis protein COQ9, mitochondrial"/>
    <property type="match status" value="1"/>
</dbReference>
<dbReference type="PROSITE" id="PS51471">
    <property type="entry name" value="FE2OG_OXY"/>
    <property type="match status" value="1"/>
</dbReference>
<gene>
    <name evidence="15" type="ORF">AC579_2451</name>
</gene>
<dbReference type="Proteomes" id="UP000073492">
    <property type="component" value="Unassembled WGS sequence"/>
</dbReference>
<keyword evidence="10" id="KW-0408">Iron</keyword>
<dbReference type="GO" id="GO:0006744">
    <property type="term" value="P:ubiquinone biosynthetic process"/>
    <property type="evidence" value="ECO:0007669"/>
    <property type="project" value="UniProtKB-UniRule"/>
</dbReference>
<evidence type="ECO:0000313" key="16">
    <source>
        <dbReference type="Proteomes" id="UP000073492"/>
    </source>
</evidence>
<evidence type="ECO:0000256" key="2">
    <source>
        <dbReference type="ARBA" id="ARBA00004173"/>
    </source>
</evidence>
<keyword evidence="6" id="KW-0479">Metal-binding</keyword>
<dbReference type="InterPro" id="IPR048674">
    <property type="entry name" value="COQ9_HTH"/>
</dbReference>
<comment type="pathway">
    <text evidence="3 13">Cofactor biosynthesis; ubiquinone biosynthesis.</text>
</comment>
<dbReference type="OrthoDB" id="69177at2759"/>
<dbReference type="InterPro" id="IPR012762">
    <property type="entry name" value="Ubiq_biosynth_COQ9"/>
</dbReference>
<dbReference type="Pfam" id="PF21392">
    <property type="entry name" value="COQ9_N"/>
    <property type="match status" value="1"/>
</dbReference>
<comment type="subcellular location">
    <subcellularLocation>
        <location evidence="2 13">Mitochondrion</location>
    </subcellularLocation>
</comment>
<evidence type="ECO:0000256" key="9">
    <source>
        <dbReference type="ARBA" id="ARBA00023002"/>
    </source>
</evidence>
<evidence type="ECO:0000256" key="3">
    <source>
        <dbReference type="ARBA" id="ARBA00004749"/>
    </source>
</evidence>
<evidence type="ECO:0000256" key="7">
    <source>
        <dbReference type="ARBA" id="ARBA00022946"/>
    </source>
</evidence>
<evidence type="ECO:0000313" key="15">
    <source>
        <dbReference type="EMBL" id="KXT14183.1"/>
    </source>
</evidence>
<evidence type="ECO:0000256" key="5">
    <source>
        <dbReference type="ARBA" id="ARBA00022688"/>
    </source>
</evidence>
<dbReference type="AlphaFoldDB" id="A0A139IHE9"/>
<sequence length="699" mass="77373">MSSTNAALRTLLRTPASLRPLLAQKALYHSYEHPDPPPYQEAESRILSAALTHVPTHGFTKESLCRGAKDAGYLEISTNLFRRGAFDLILYHLVTQRLALQDGVRFPPDQKLGLGRKIRSLVLSRLHANHQSGVLPRWQEALGQMSLAENIAASLRELGLLSDEMWFLAGDESVDSSWYTKRATLGGVYAASEVYMTTDQSTGFRDTEEFLDRRLEETSSKNMGKRKRNGQQAAAAAVAVKKQELPAETVESPYSVVALEDVEIVVETLQTLAEHPSIIKSKACKHLRTAVFEFRKACTTGVNAAEGNSLTSRISAALTDAKYTDALILLAEMRIRQETPTLGALCRWIRSIDVVSGLSHQHQHLSKVNDARYANNSALLRVVDAVLRVTGPADPTRSDCAKRLGPIALQATWHLRVAKEPTQQLLASIADKSIFTSNPANIKHSFRILEHTPGPLRKPPNMHPAILYASKNDTILLSNPPPHTQCHQHPALSDLRVIQDVLSPEECRSIVAAGESIDFIPDAPIRDDGSETSILAHNFYWIVDQSFHDRLWQRVKAFVPDSVSGRKVRGINRRFRVYRYVPGAEYRCHIDGAWPPSGIDPVTDAYQYDSSPSDAKQSSLFTFLIYLNDDFKGGETTFFIPSVEEGVINAYPVKPIMGSVAVFPHGEAKGALLHEGTGVTEGAKYVIRTDVEYDVKATQ</sequence>
<dbReference type="Pfam" id="PF08511">
    <property type="entry name" value="COQ9"/>
    <property type="match status" value="1"/>
</dbReference>
<dbReference type="GO" id="GO:0005506">
    <property type="term" value="F:iron ion binding"/>
    <property type="evidence" value="ECO:0007669"/>
    <property type="project" value="InterPro"/>
</dbReference>
<dbReference type="STRING" id="113226.A0A139IHE9"/>
<dbReference type="Gene3D" id="1.10.357.10">
    <property type="entry name" value="Tetracycline Repressor, domain 2"/>
    <property type="match status" value="1"/>
</dbReference>
<keyword evidence="7" id="KW-0809">Transit peptide</keyword>
<dbReference type="NCBIfam" id="TIGR02396">
    <property type="entry name" value="diverge_rpsU"/>
    <property type="match status" value="1"/>
</dbReference>
<accession>A0A139IHE9</accession>
<keyword evidence="12 13" id="KW-0496">Mitochondrion</keyword>
<dbReference type="InterPro" id="IPR006620">
    <property type="entry name" value="Pro_4_hyd_alph"/>
</dbReference>
<evidence type="ECO:0000256" key="1">
    <source>
        <dbReference type="ARBA" id="ARBA00001961"/>
    </source>
</evidence>
<evidence type="ECO:0000259" key="14">
    <source>
        <dbReference type="PROSITE" id="PS51471"/>
    </source>
</evidence>
<evidence type="ECO:0000256" key="6">
    <source>
        <dbReference type="ARBA" id="ARBA00022723"/>
    </source>
</evidence>
<dbReference type="GO" id="GO:0005743">
    <property type="term" value="C:mitochondrial inner membrane"/>
    <property type="evidence" value="ECO:0007669"/>
    <property type="project" value="TreeGrafter"/>
</dbReference>
<dbReference type="SMART" id="SM00702">
    <property type="entry name" value="P4Hc"/>
    <property type="match status" value="1"/>
</dbReference>
<reference evidence="15 16" key="1">
    <citation type="submission" date="2015-07" db="EMBL/GenBank/DDBJ databases">
        <title>Comparative genomics of the Sigatoka disease complex on banana suggests a link between parallel evolutionary changes in Pseudocercospora fijiensis and Pseudocercospora eumusae and increased virulence on the banana host.</title>
        <authorList>
            <person name="Chang T.-C."/>
            <person name="Salvucci A."/>
            <person name="Crous P.W."/>
            <person name="Stergiopoulos I."/>
        </authorList>
    </citation>
    <scope>NUCLEOTIDE SEQUENCE [LARGE SCALE GENOMIC DNA]</scope>
    <source>
        <strain evidence="15 16">CBS 116634</strain>
    </source>
</reference>
<name>A0A139IHE9_9PEZI</name>
<keyword evidence="8" id="KW-0223">Dioxygenase</keyword>
<dbReference type="InterPro" id="IPR005123">
    <property type="entry name" value="Oxoglu/Fe-dep_dioxygenase_dom"/>
</dbReference>
<comment type="caution">
    <text evidence="15">The sequence shown here is derived from an EMBL/GenBank/DDBJ whole genome shotgun (WGS) entry which is preliminary data.</text>
</comment>
<dbReference type="UniPathway" id="UPA00232"/>
<dbReference type="PANTHER" id="PTHR21427:SF19">
    <property type="entry name" value="UBIQUINONE BIOSYNTHESIS PROTEIN COQ9, MITOCHONDRIAL"/>
    <property type="match status" value="1"/>
</dbReference>
<dbReference type="InterPro" id="IPR044862">
    <property type="entry name" value="Pro_4_hyd_alph_FE2OG_OXY"/>
</dbReference>
<keyword evidence="16" id="KW-1185">Reference proteome</keyword>
<organism evidence="15 16">
    <name type="scientific">Pseudocercospora musae</name>
    <dbReference type="NCBI Taxonomy" id="113226"/>
    <lineage>
        <taxon>Eukaryota</taxon>
        <taxon>Fungi</taxon>
        <taxon>Dikarya</taxon>
        <taxon>Ascomycota</taxon>
        <taxon>Pezizomycotina</taxon>
        <taxon>Dothideomycetes</taxon>
        <taxon>Dothideomycetidae</taxon>
        <taxon>Mycosphaerellales</taxon>
        <taxon>Mycosphaerellaceae</taxon>
        <taxon>Pseudocercospora</taxon>
    </lineage>
</organism>
<protein>
    <recommendedName>
        <fullName evidence="13">Ubiquinone biosynthesis protein</fullName>
    </recommendedName>
</protein>
<dbReference type="GO" id="GO:0051213">
    <property type="term" value="F:dioxygenase activity"/>
    <property type="evidence" value="ECO:0007669"/>
    <property type="project" value="UniProtKB-KW"/>
</dbReference>
<evidence type="ECO:0000256" key="12">
    <source>
        <dbReference type="ARBA" id="ARBA00023128"/>
    </source>
</evidence>
<comment type="similarity">
    <text evidence="4 13">Belongs to the COQ9 family.</text>
</comment>